<comment type="caution">
    <text evidence="1">The sequence shown here is derived from an EMBL/GenBank/DDBJ whole genome shotgun (WGS) entry which is preliminary data.</text>
</comment>
<name>A0ACC1K7I2_9FUNG</name>
<accession>A0ACC1K7I2</accession>
<organism evidence="1 2">
    <name type="scientific">Coemansia nantahalensis</name>
    <dbReference type="NCBI Taxonomy" id="2789366"/>
    <lineage>
        <taxon>Eukaryota</taxon>
        <taxon>Fungi</taxon>
        <taxon>Fungi incertae sedis</taxon>
        <taxon>Zoopagomycota</taxon>
        <taxon>Kickxellomycotina</taxon>
        <taxon>Kickxellomycetes</taxon>
        <taxon>Kickxellales</taxon>
        <taxon>Kickxellaceae</taxon>
        <taxon>Coemansia</taxon>
    </lineage>
</organism>
<dbReference type="Proteomes" id="UP001140234">
    <property type="component" value="Unassembled WGS sequence"/>
</dbReference>
<reference evidence="1" key="1">
    <citation type="submission" date="2022-07" db="EMBL/GenBank/DDBJ databases">
        <title>Phylogenomic reconstructions and comparative analyses of Kickxellomycotina fungi.</title>
        <authorList>
            <person name="Reynolds N.K."/>
            <person name="Stajich J.E."/>
            <person name="Barry K."/>
            <person name="Grigoriev I.V."/>
            <person name="Crous P."/>
            <person name="Smith M.E."/>
        </authorList>
    </citation>
    <scope>NUCLEOTIDE SEQUENCE</scope>
    <source>
        <strain evidence="1">CBS 109366</strain>
    </source>
</reference>
<keyword evidence="2" id="KW-1185">Reference proteome</keyword>
<sequence>MECGLAVDKSAAIFDIMDRGKSVVVGLYPRRMGKSLFLGLLEDFLGVVSDTPYGDRRTRYEQYAICRERPKFFEDSIGRYAVFKLDLKSYDYLKNRKDISAVGLPAIGAVLPALMEAFFLLLGRKAIMIIDECDAPFTNILCDVEDRDLRGQLFGVYGSFLSSILKGNEYLRKGVLAGVFDVLCSGVGSALNNAATFLAHSGFADYVTNPFQRAFGFTPQDTWDVINQYVDKLWPARKHCTDVDANEFKTRVFTGLLLQCGGYRIGAVHRIFCPLSVMSFLAALDRVKTSEQLCFSNIRFWSKTGRLSMFRPIKAGSVDDLARYLRYLSNAFQRHNAVRKTNTMAARLQHARSLDGSMVAQFADQQPEQHELSDSDSDSGSDGGRTGTELVRICTRDEVGLIRDLEMGEHLTAATVMQLLYQAGYLVPVTEDRMAIPSEEVHRDMVEFYMELSEIHGTPMAR</sequence>
<proteinExistence type="predicted"/>
<evidence type="ECO:0000313" key="1">
    <source>
        <dbReference type="EMBL" id="KAJ2775397.1"/>
    </source>
</evidence>
<protein>
    <submittedName>
        <fullName evidence="1">Uncharacterized protein</fullName>
    </submittedName>
</protein>
<evidence type="ECO:0000313" key="2">
    <source>
        <dbReference type="Proteomes" id="UP001140234"/>
    </source>
</evidence>
<dbReference type="EMBL" id="JANBUJ010000021">
    <property type="protein sequence ID" value="KAJ2775397.1"/>
    <property type="molecule type" value="Genomic_DNA"/>
</dbReference>
<gene>
    <name evidence="1" type="ORF">IWQ57_000444</name>
</gene>